<feature type="chain" id="PRO_5042594755" evidence="1">
    <location>
        <begin position="23"/>
        <end position="204"/>
    </location>
</feature>
<dbReference type="InterPro" id="IPR006631">
    <property type="entry name" value="DM4_12"/>
</dbReference>
<dbReference type="RefSeq" id="XP_011499089.1">
    <property type="nucleotide sequence ID" value="XM_011500787.1"/>
</dbReference>
<dbReference type="PANTHER" id="PTHR21398">
    <property type="entry name" value="AGAP007094-PA"/>
    <property type="match status" value="1"/>
</dbReference>
<dbReference type="Proteomes" id="UP000695007">
    <property type="component" value="Unplaced"/>
</dbReference>
<keyword evidence="1" id="KW-0732">Signal</keyword>
<gene>
    <name evidence="3" type="primary">LOC105363167</name>
</gene>
<dbReference type="SMART" id="SM00718">
    <property type="entry name" value="DM4_12"/>
    <property type="match status" value="1"/>
</dbReference>
<name>A0AAJ6YJ96_9HYME</name>
<dbReference type="PANTHER" id="PTHR21398:SF1">
    <property type="entry name" value="FI03705P"/>
    <property type="match status" value="1"/>
</dbReference>
<dbReference type="KEGG" id="csol:105363167"/>
<dbReference type="GeneID" id="105363167"/>
<evidence type="ECO:0000256" key="1">
    <source>
        <dbReference type="SAM" id="SignalP"/>
    </source>
</evidence>
<evidence type="ECO:0000313" key="2">
    <source>
        <dbReference type="Proteomes" id="UP000695007"/>
    </source>
</evidence>
<feature type="signal peptide" evidence="1">
    <location>
        <begin position="1"/>
        <end position="22"/>
    </location>
</feature>
<dbReference type="Pfam" id="PF07841">
    <property type="entry name" value="DM4_12"/>
    <property type="match status" value="1"/>
</dbReference>
<keyword evidence="2" id="KW-1185">Reference proteome</keyword>
<dbReference type="AlphaFoldDB" id="A0AAJ6YJ96"/>
<organism evidence="2 3">
    <name type="scientific">Ceratosolen solmsi marchali</name>
    <dbReference type="NCBI Taxonomy" id="326594"/>
    <lineage>
        <taxon>Eukaryota</taxon>
        <taxon>Metazoa</taxon>
        <taxon>Ecdysozoa</taxon>
        <taxon>Arthropoda</taxon>
        <taxon>Hexapoda</taxon>
        <taxon>Insecta</taxon>
        <taxon>Pterygota</taxon>
        <taxon>Neoptera</taxon>
        <taxon>Endopterygota</taxon>
        <taxon>Hymenoptera</taxon>
        <taxon>Apocrita</taxon>
        <taxon>Proctotrupomorpha</taxon>
        <taxon>Chalcidoidea</taxon>
        <taxon>Agaonidae</taxon>
        <taxon>Agaoninae</taxon>
        <taxon>Ceratosolen</taxon>
    </lineage>
</organism>
<accession>A0AAJ6YJ96</accession>
<proteinExistence type="predicted"/>
<reference evidence="3" key="1">
    <citation type="submission" date="2025-08" db="UniProtKB">
        <authorList>
            <consortium name="RefSeq"/>
        </authorList>
    </citation>
    <scope>IDENTIFICATION</scope>
</reference>
<sequence length="204" mass="23245">MRRKRCTKSFVLFLLLTRLSPSSLELSNMSLSRSSRAIDGQYKYLIFPQGSNVQLIYCLTIGTFAKPENFFTMGVTAGLAYELPYKRSVPYRKPAEVYHRRSRRDLYHKLEIMLKTQGKDGRACVLGALCQAGKRNWASTADRRPFLDEILHSIFTFPAYTGGDAEDGDGEESHEEKLKSTEYDRAYGAQDDCDKYFASCPSLF</sequence>
<evidence type="ECO:0000313" key="3">
    <source>
        <dbReference type="RefSeq" id="XP_011499089.1"/>
    </source>
</evidence>
<protein>
    <submittedName>
        <fullName evidence="3">Uncharacterized protein LOC105363167 isoform X1</fullName>
    </submittedName>
</protein>